<sequence length="211" mass="24179">MKKDFFKRNLLLIFARNPVPGKVKKRLAASIGEEAALKIYNHLLQHTMKITRNLQVDKWIFYSEEIPEKDIWDINIFSKKLQQGKDLGERMENAFRSGFEAGFSNIIIIGSDLYDLGEEDLKKAFLTLQHSEAVIGPATDGGYYLLGLKSIPSQVFKNKTWGSNTVLQATLQDLKNHQLIHLEPRNDIDRFEDLEKYPGLLGLISTKNEEQ</sequence>
<dbReference type="SUPFAM" id="SSF53448">
    <property type="entry name" value="Nucleotide-diphospho-sugar transferases"/>
    <property type="match status" value="1"/>
</dbReference>
<dbReference type="Gene3D" id="3.90.550.10">
    <property type="entry name" value="Spore Coat Polysaccharide Biosynthesis Protein SpsA, Chain A"/>
    <property type="match status" value="1"/>
</dbReference>
<dbReference type="PANTHER" id="PTHR36529">
    <property type="entry name" value="SLL1095 PROTEIN"/>
    <property type="match status" value="1"/>
</dbReference>
<dbReference type="OrthoDB" id="9798250at2"/>
<dbReference type="InterPro" id="IPR029044">
    <property type="entry name" value="Nucleotide-diphossugar_trans"/>
</dbReference>
<dbReference type="AlphaFoldDB" id="A0A285X3U1"/>
<proteinExistence type="predicted"/>
<keyword evidence="2" id="KW-1185">Reference proteome</keyword>
<evidence type="ECO:0008006" key="3">
    <source>
        <dbReference type="Google" id="ProtNLM"/>
    </source>
</evidence>
<evidence type="ECO:0000313" key="1">
    <source>
        <dbReference type="EMBL" id="SOC79958.1"/>
    </source>
</evidence>
<dbReference type="NCBIfam" id="TIGR04282">
    <property type="entry name" value="glyco_like_cofC"/>
    <property type="match status" value="1"/>
</dbReference>
<gene>
    <name evidence="1" type="ORF">SAMN06296241_1499</name>
</gene>
<organism evidence="1 2">
    <name type="scientific">Salinimicrobium sediminis</name>
    <dbReference type="NCBI Taxonomy" id="1343891"/>
    <lineage>
        <taxon>Bacteria</taxon>
        <taxon>Pseudomonadati</taxon>
        <taxon>Bacteroidota</taxon>
        <taxon>Flavobacteriia</taxon>
        <taxon>Flavobacteriales</taxon>
        <taxon>Flavobacteriaceae</taxon>
        <taxon>Salinimicrobium</taxon>
    </lineage>
</organism>
<evidence type="ECO:0000313" key="2">
    <source>
        <dbReference type="Proteomes" id="UP000219193"/>
    </source>
</evidence>
<dbReference type="Pfam" id="PF09837">
    <property type="entry name" value="DUF2064"/>
    <property type="match status" value="1"/>
</dbReference>
<dbReference type="Proteomes" id="UP000219193">
    <property type="component" value="Unassembled WGS sequence"/>
</dbReference>
<dbReference type="PANTHER" id="PTHR36529:SF1">
    <property type="entry name" value="GLYCOSYLTRANSFERASE"/>
    <property type="match status" value="1"/>
</dbReference>
<dbReference type="RefSeq" id="WP_097055653.1">
    <property type="nucleotide sequence ID" value="NZ_OCMF01000001.1"/>
</dbReference>
<dbReference type="EMBL" id="OCMF01000001">
    <property type="protein sequence ID" value="SOC79958.1"/>
    <property type="molecule type" value="Genomic_DNA"/>
</dbReference>
<dbReference type="InterPro" id="IPR018641">
    <property type="entry name" value="Trfase_1_rSAM/seldom-assoc"/>
</dbReference>
<accession>A0A285X3U1</accession>
<name>A0A285X3U1_9FLAO</name>
<protein>
    <recommendedName>
        <fullName evidence="3">Glycosyltransferase</fullName>
    </recommendedName>
</protein>
<reference evidence="2" key="1">
    <citation type="submission" date="2017-09" db="EMBL/GenBank/DDBJ databases">
        <authorList>
            <person name="Varghese N."/>
            <person name="Submissions S."/>
        </authorList>
    </citation>
    <scope>NUCLEOTIDE SEQUENCE [LARGE SCALE GENOMIC DNA]</scope>
    <source>
        <strain evidence="2">CGMCC 1.12641</strain>
    </source>
</reference>